<feature type="region of interest" description="Disordered" evidence="6">
    <location>
        <begin position="239"/>
        <end position="260"/>
    </location>
</feature>
<gene>
    <name evidence="8" type="ORF">PG991_001780</name>
</gene>
<dbReference type="Proteomes" id="UP001396898">
    <property type="component" value="Unassembled WGS sequence"/>
</dbReference>
<keyword evidence="1" id="KW-0479">Metal-binding</keyword>
<keyword evidence="4" id="KW-0804">Transcription</keyword>
<organism evidence="8 9">
    <name type="scientific">Apiospora marii</name>
    <dbReference type="NCBI Taxonomy" id="335849"/>
    <lineage>
        <taxon>Eukaryota</taxon>
        <taxon>Fungi</taxon>
        <taxon>Dikarya</taxon>
        <taxon>Ascomycota</taxon>
        <taxon>Pezizomycotina</taxon>
        <taxon>Sordariomycetes</taxon>
        <taxon>Xylariomycetidae</taxon>
        <taxon>Amphisphaeriales</taxon>
        <taxon>Apiosporaceae</taxon>
        <taxon>Apiospora</taxon>
    </lineage>
</organism>
<dbReference type="InterPro" id="IPR036864">
    <property type="entry name" value="Zn2-C6_fun-type_DNA-bd_sf"/>
</dbReference>
<dbReference type="PANTHER" id="PTHR47660:SF2">
    <property type="entry name" value="TRANSCRIPTION FACTOR WITH C2H2 AND ZN(2)-CYS(6) DNA BINDING DOMAIN (EUROFUNG)"/>
    <property type="match status" value="1"/>
</dbReference>
<evidence type="ECO:0000259" key="7">
    <source>
        <dbReference type="PROSITE" id="PS50048"/>
    </source>
</evidence>
<evidence type="ECO:0000256" key="3">
    <source>
        <dbReference type="ARBA" id="ARBA00023015"/>
    </source>
</evidence>
<keyword evidence="3" id="KW-0805">Transcription regulation</keyword>
<sequence>MSLRRKSCDACYHGRRKCDRDYPICGTCRRTKKTCHFAYSPTAAVSRSGDLTISTPVDTTDTDIRGDTQSLTEIGNSANVILPAPDNDFVFFDPLGGDQCASLLPVNRQSSNNATSPNNFFANWQYVPTSTSSPPSAPTVTLPLFSIPDYLGGLGELQRVEGSTESWQWVIDQLKRCPSDLATRGETLFLHRDLYRDSMPAAIRAALGVSAMFALLNDDNRRTLFRVVDAEVSELLKKAPSQRDSCNDDGVGSDSDNGNRSQGLTLIEELARLQAFLLYQMMRLFGGGLEQRVVVEQQHFLMTTWALQLLKRSQAGDNIHENKVESRRSSSTGYDDEWHAWLVSESIRRTVMAVYVFYGMYSLAMHGFCADFPILAKLPVSASLELWQSKATDLPQWHPSVGKEAAKTLAYDEYTQCWAVSPPKKMIPFEKFLIIPCKGFEVIAAYGCSVD</sequence>
<name>A0ABR1SND4_9PEZI</name>
<keyword evidence="9" id="KW-1185">Reference proteome</keyword>
<dbReference type="PANTHER" id="PTHR47660">
    <property type="entry name" value="TRANSCRIPTION FACTOR WITH C2H2 AND ZN(2)-CYS(6) DNA BINDING DOMAIN (EUROFUNG)-RELATED-RELATED"/>
    <property type="match status" value="1"/>
</dbReference>
<dbReference type="InterPro" id="IPR001138">
    <property type="entry name" value="Zn2Cys6_DnaBD"/>
</dbReference>
<comment type="caution">
    <text evidence="8">The sequence shown here is derived from an EMBL/GenBank/DDBJ whole genome shotgun (WGS) entry which is preliminary data.</text>
</comment>
<dbReference type="EMBL" id="JAQQWI010000005">
    <property type="protein sequence ID" value="KAK8035707.1"/>
    <property type="molecule type" value="Genomic_DNA"/>
</dbReference>
<dbReference type="SUPFAM" id="SSF57701">
    <property type="entry name" value="Zn2/Cys6 DNA-binding domain"/>
    <property type="match status" value="1"/>
</dbReference>
<evidence type="ECO:0000256" key="5">
    <source>
        <dbReference type="ARBA" id="ARBA00023242"/>
    </source>
</evidence>
<feature type="domain" description="Zn(2)-C6 fungal-type" evidence="7">
    <location>
        <begin position="7"/>
        <end position="37"/>
    </location>
</feature>
<keyword evidence="2" id="KW-0862">Zinc</keyword>
<accession>A0ABR1SND4</accession>
<dbReference type="PROSITE" id="PS50048">
    <property type="entry name" value="ZN2_CY6_FUNGAL_2"/>
    <property type="match status" value="1"/>
</dbReference>
<dbReference type="CDD" id="cd00067">
    <property type="entry name" value="GAL4"/>
    <property type="match status" value="1"/>
</dbReference>
<evidence type="ECO:0000256" key="4">
    <source>
        <dbReference type="ARBA" id="ARBA00023163"/>
    </source>
</evidence>
<proteinExistence type="predicted"/>
<evidence type="ECO:0000256" key="2">
    <source>
        <dbReference type="ARBA" id="ARBA00022833"/>
    </source>
</evidence>
<keyword evidence="5" id="KW-0539">Nucleus</keyword>
<dbReference type="Gene3D" id="4.10.240.10">
    <property type="entry name" value="Zn(2)-C6 fungal-type DNA-binding domain"/>
    <property type="match status" value="1"/>
</dbReference>
<feature type="compositionally biased region" description="Low complexity" evidence="6">
    <location>
        <begin position="248"/>
        <end position="259"/>
    </location>
</feature>
<evidence type="ECO:0000313" key="9">
    <source>
        <dbReference type="Proteomes" id="UP001396898"/>
    </source>
</evidence>
<evidence type="ECO:0000313" key="8">
    <source>
        <dbReference type="EMBL" id="KAK8035707.1"/>
    </source>
</evidence>
<reference evidence="8 9" key="1">
    <citation type="submission" date="2023-01" db="EMBL/GenBank/DDBJ databases">
        <title>Analysis of 21 Apiospora genomes using comparative genomics revels a genus with tremendous synthesis potential of carbohydrate active enzymes and secondary metabolites.</title>
        <authorList>
            <person name="Sorensen T."/>
        </authorList>
    </citation>
    <scope>NUCLEOTIDE SEQUENCE [LARGE SCALE GENOMIC DNA]</scope>
    <source>
        <strain evidence="8 9">CBS 20057</strain>
    </source>
</reference>
<protein>
    <recommendedName>
        <fullName evidence="7">Zn(2)-C6 fungal-type domain-containing protein</fullName>
    </recommendedName>
</protein>
<evidence type="ECO:0000256" key="6">
    <source>
        <dbReference type="SAM" id="MobiDB-lite"/>
    </source>
</evidence>
<evidence type="ECO:0000256" key="1">
    <source>
        <dbReference type="ARBA" id="ARBA00022723"/>
    </source>
</evidence>